<dbReference type="Ensembl" id="ENSNMLT00000007469.1">
    <property type="protein sequence ID" value="ENSNMLP00000006541.1"/>
    <property type="gene ID" value="ENSNMLG00000004731.1"/>
</dbReference>
<evidence type="ECO:0000313" key="6">
    <source>
        <dbReference type="Ensembl" id="ENSNMLP00000006541.1"/>
    </source>
</evidence>
<dbReference type="InterPro" id="IPR045058">
    <property type="entry name" value="GIMA/IAN/Toc"/>
</dbReference>
<accession>A0A8C6SJ12</accession>
<keyword evidence="2" id="KW-0547">Nucleotide-binding</keyword>
<dbReference type="PANTHER" id="PTHR10903:SF62">
    <property type="entry name" value="GTPASE IMAP FAMILY MEMBER 4-LIKE-RELATED"/>
    <property type="match status" value="1"/>
</dbReference>
<dbReference type="Gene3D" id="3.40.50.300">
    <property type="entry name" value="P-loop containing nucleotide triphosphate hydrolases"/>
    <property type="match status" value="1"/>
</dbReference>
<evidence type="ECO:0000256" key="1">
    <source>
        <dbReference type="ARBA" id="ARBA00008535"/>
    </source>
</evidence>
<reference evidence="6" key="2">
    <citation type="submission" date="2025-09" db="UniProtKB">
        <authorList>
            <consortium name="Ensembl"/>
        </authorList>
    </citation>
    <scope>IDENTIFICATION</scope>
</reference>
<dbReference type="SUPFAM" id="SSF52540">
    <property type="entry name" value="P-loop containing nucleoside triphosphate hydrolases"/>
    <property type="match status" value="1"/>
</dbReference>
<keyword evidence="4" id="KW-1133">Transmembrane helix</keyword>
<dbReference type="Proteomes" id="UP000694523">
    <property type="component" value="Unplaced"/>
</dbReference>
<keyword evidence="4" id="KW-0812">Transmembrane</keyword>
<feature type="transmembrane region" description="Helical" evidence="4">
    <location>
        <begin position="232"/>
        <end position="260"/>
    </location>
</feature>
<dbReference type="FunFam" id="3.40.50.300:FF:000366">
    <property type="entry name" value="GTPase, IMAP family member 2"/>
    <property type="match status" value="1"/>
</dbReference>
<comment type="similarity">
    <text evidence="1">Belongs to the TRAFAC class TrmE-Era-EngA-EngB-Septin-like GTPase superfamily. AIG1/Toc34/Toc159-like paraseptin GTPase family. IAN subfamily.</text>
</comment>
<evidence type="ECO:0000259" key="5">
    <source>
        <dbReference type="PROSITE" id="PS51720"/>
    </source>
</evidence>
<evidence type="ECO:0000313" key="7">
    <source>
        <dbReference type="Proteomes" id="UP000694523"/>
    </source>
</evidence>
<protein>
    <recommendedName>
        <fullName evidence="5">AIG1-type G domain-containing protein</fullName>
    </recommendedName>
</protein>
<keyword evidence="7" id="KW-1185">Reference proteome</keyword>
<evidence type="ECO:0000256" key="3">
    <source>
        <dbReference type="ARBA" id="ARBA00023134"/>
    </source>
</evidence>
<feature type="domain" description="AIG1-type G" evidence="5">
    <location>
        <begin position="3"/>
        <end position="212"/>
    </location>
</feature>
<reference evidence="6" key="1">
    <citation type="submission" date="2025-08" db="UniProtKB">
        <authorList>
            <consortium name="Ensembl"/>
        </authorList>
    </citation>
    <scope>IDENTIFICATION</scope>
</reference>
<dbReference type="Pfam" id="PF04548">
    <property type="entry name" value="AIG1"/>
    <property type="match status" value="1"/>
</dbReference>
<sequence length="309" mass="34220">GSYFNLLIVLLGKTGSGKSSLANTIIGVKDLFKVCHASTSGTAVCQFETRVVNGRRVQLIDTPGLYDTAPGAPDFNKEILNCMIECAPGVHAFLLVLKAERFTKQELSIAEAFTKNFSEEALRYTTVVFTQGDQLEEGMGLRDWVRDNDVLENLVRKCGGRCHVFDNKYWNNSQDPYRNNQRQVRELFNTIDQAVEGNRGRCYTNENLQRVQAKLRQEKEAIRAKENTFRAVVGGVAIAAGATVTGGLSAVGALLGALFLRHSNLLSNSWCKDKTLCTTIEAAERENKRCQLGDDFVSVGEKSVQRGWV</sequence>
<keyword evidence="4" id="KW-0472">Membrane</keyword>
<keyword evidence="3" id="KW-0342">GTP-binding</keyword>
<dbReference type="GO" id="GO:0005525">
    <property type="term" value="F:GTP binding"/>
    <property type="evidence" value="ECO:0007669"/>
    <property type="project" value="UniProtKB-KW"/>
</dbReference>
<evidence type="ECO:0000256" key="2">
    <source>
        <dbReference type="ARBA" id="ARBA00022741"/>
    </source>
</evidence>
<proteinExistence type="inferred from homology"/>
<name>A0A8C6SJ12_9GOBI</name>
<organism evidence="6 7">
    <name type="scientific">Neogobius melanostomus</name>
    <name type="common">round goby</name>
    <dbReference type="NCBI Taxonomy" id="47308"/>
    <lineage>
        <taxon>Eukaryota</taxon>
        <taxon>Metazoa</taxon>
        <taxon>Chordata</taxon>
        <taxon>Craniata</taxon>
        <taxon>Vertebrata</taxon>
        <taxon>Euteleostomi</taxon>
        <taxon>Actinopterygii</taxon>
        <taxon>Neopterygii</taxon>
        <taxon>Teleostei</taxon>
        <taxon>Neoteleostei</taxon>
        <taxon>Acanthomorphata</taxon>
        <taxon>Gobiaria</taxon>
        <taxon>Gobiiformes</taxon>
        <taxon>Gobioidei</taxon>
        <taxon>Gobiidae</taxon>
        <taxon>Benthophilinae</taxon>
        <taxon>Neogobiini</taxon>
        <taxon>Neogobius</taxon>
    </lineage>
</organism>
<dbReference type="PANTHER" id="PTHR10903">
    <property type="entry name" value="GTPASE, IMAP FAMILY MEMBER-RELATED"/>
    <property type="match status" value="1"/>
</dbReference>
<evidence type="ECO:0000256" key="4">
    <source>
        <dbReference type="SAM" id="Phobius"/>
    </source>
</evidence>
<dbReference type="AlphaFoldDB" id="A0A8C6SJ12"/>
<dbReference type="PROSITE" id="PS51720">
    <property type="entry name" value="G_AIG1"/>
    <property type="match status" value="1"/>
</dbReference>
<dbReference type="InterPro" id="IPR006703">
    <property type="entry name" value="G_AIG1"/>
</dbReference>
<dbReference type="InterPro" id="IPR027417">
    <property type="entry name" value="P-loop_NTPase"/>
</dbReference>